<evidence type="ECO:0000256" key="5">
    <source>
        <dbReference type="ARBA" id="ARBA00012951"/>
    </source>
</evidence>
<dbReference type="Gene3D" id="1.20.5.510">
    <property type="entry name" value="Single helix bin"/>
    <property type="match status" value="1"/>
</dbReference>
<evidence type="ECO:0000256" key="16">
    <source>
        <dbReference type="ARBA" id="ARBA00023014"/>
    </source>
</evidence>
<dbReference type="InterPro" id="IPR006317">
    <property type="entry name" value="Ubiquinol_cyt_c_Rdtase_Fe-S-su"/>
</dbReference>
<comment type="subunit">
    <text evidence="4">The main subunits of complex b-c1 are: cytochrome b, cytochrome c1 and the Rieske protein.</text>
</comment>
<comment type="catalytic activity">
    <reaction evidence="19">
        <text>a quinol + 2 Fe(III)-[cytochrome c](out) = a quinone + 2 Fe(II)-[cytochrome c](out) + 2 H(+)(out)</text>
        <dbReference type="Rhea" id="RHEA:11484"/>
        <dbReference type="Rhea" id="RHEA-COMP:10350"/>
        <dbReference type="Rhea" id="RHEA-COMP:14399"/>
        <dbReference type="ChEBI" id="CHEBI:15378"/>
        <dbReference type="ChEBI" id="CHEBI:24646"/>
        <dbReference type="ChEBI" id="CHEBI:29033"/>
        <dbReference type="ChEBI" id="CHEBI:29034"/>
        <dbReference type="ChEBI" id="CHEBI:132124"/>
        <dbReference type="EC" id="7.1.1.8"/>
    </reaction>
</comment>
<dbReference type="Pfam" id="PF00355">
    <property type="entry name" value="Rieske"/>
    <property type="match status" value="1"/>
</dbReference>
<keyword evidence="16" id="KW-0411">Iron-sulfur</keyword>
<evidence type="ECO:0000256" key="19">
    <source>
        <dbReference type="ARBA" id="ARBA00029351"/>
    </source>
</evidence>
<dbReference type="GO" id="GO:0005886">
    <property type="term" value="C:plasma membrane"/>
    <property type="evidence" value="ECO:0007669"/>
    <property type="project" value="UniProtKB-SubCell"/>
</dbReference>
<evidence type="ECO:0000256" key="17">
    <source>
        <dbReference type="ARBA" id="ARBA00023136"/>
    </source>
</evidence>
<reference evidence="24" key="1">
    <citation type="submission" date="2018-06" db="EMBL/GenBank/DDBJ databases">
        <authorList>
            <person name="Zhirakovskaya E."/>
        </authorList>
    </citation>
    <scope>NUCLEOTIDE SEQUENCE</scope>
</reference>
<comment type="similarity">
    <text evidence="3">Belongs to the Rieske iron-sulfur protein family.</text>
</comment>
<accession>A0A3B0S390</accession>
<dbReference type="Pfam" id="PF10399">
    <property type="entry name" value="UCR_Fe-S_N"/>
    <property type="match status" value="1"/>
</dbReference>
<proteinExistence type="inferred from homology"/>
<evidence type="ECO:0000256" key="7">
    <source>
        <dbReference type="ARBA" id="ARBA00022448"/>
    </source>
</evidence>
<comment type="subcellular location">
    <subcellularLocation>
        <location evidence="2">Cell membrane</location>
        <topology evidence="2">Single-pass membrane protein</topology>
    </subcellularLocation>
</comment>
<comment type="function">
    <text evidence="1">Component of the ubiquinol-cytochrome c reductase complex (complex III or cytochrome b-c1 complex), which is a respiratory chain that generates an electrochemical potential coupled to ATP synthesis.</text>
</comment>
<keyword evidence="12" id="KW-1278">Translocase</keyword>
<feature type="domain" description="Rieske" evidence="23">
    <location>
        <begin position="91"/>
        <end position="188"/>
    </location>
</feature>
<evidence type="ECO:0000256" key="12">
    <source>
        <dbReference type="ARBA" id="ARBA00022967"/>
    </source>
</evidence>
<evidence type="ECO:0000256" key="9">
    <source>
        <dbReference type="ARBA" id="ARBA00022692"/>
    </source>
</evidence>
<evidence type="ECO:0000256" key="1">
    <source>
        <dbReference type="ARBA" id="ARBA00002444"/>
    </source>
</evidence>
<dbReference type="Gene3D" id="2.102.10.10">
    <property type="entry name" value="Rieske [2Fe-2S] iron-sulphur domain"/>
    <property type="match status" value="1"/>
</dbReference>
<evidence type="ECO:0000256" key="11">
    <source>
        <dbReference type="ARBA" id="ARBA00022723"/>
    </source>
</evidence>
<evidence type="ECO:0000256" key="2">
    <source>
        <dbReference type="ARBA" id="ARBA00004162"/>
    </source>
</evidence>
<dbReference type="AlphaFoldDB" id="A0A3B0S390"/>
<keyword evidence="11" id="KW-0479">Metal-binding</keyword>
<evidence type="ECO:0000256" key="15">
    <source>
        <dbReference type="ARBA" id="ARBA00023004"/>
    </source>
</evidence>
<dbReference type="GO" id="GO:0046872">
    <property type="term" value="F:metal ion binding"/>
    <property type="evidence" value="ECO:0007669"/>
    <property type="project" value="UniProtKB-KW"/>
</dbReference>
<evidence type="ECO:0000256" key="22">
    <source>
        <dbReference type="SAM" id="Phobius"/>
    </source>
</evidence>
<dbReference type="GO" id="GO:0016491">
    <property type="term" value="F:oxidoreductase activity"/>
    <property type="evidence" value="ECO:0007669"/>
    <property type="project" value="UniProtKB-KW"/>
</dbReference>
<comment type="cofactor">
    <cofactor evidence="21">
        <name>[2Fe-2S] cluster</name>
        <dbReference type="ChEBI" id="CHEBI:190135"/>
    </cofactor>
</comment>
<dbReference type="SUPFAM" id="SSF50022">
    <property type="entry name" value="ISP domain"/>
    <property type="match status" value="1"/>
</dbReference>
<dbReference type="CDD" id="cd03470">
    <property type="entry name" value="Rieske_cytochrome_bc1"/>
    <property type="match status" value="1"/>
</dbReference>
<keyword evidence="10" id="KW-0001">2Fe-2S</keyword>
<sequence>MSTLVGNDGSDTEQPTRRDFIHIASAGFGLAGVAVYAWPLIDQMNPSADTMSLATIEVDISNLEVGQQLVAKWQGKPVFVRYRTDVEIAEADAVDVSSLRDKQTDDERLVPGPDGKLKPQYLVTVGICTHLGCVPLFDPNDERGGEYKGWFCPCHGSHYDNSGRIRKGPAPKNLVIPPYWYVSDNVLEIGKEASA</sequence>
<evidence type="ECO:0000256" key="6">
    <source>
        <dbReference type="ARBA" id="ARBA00019816"/>
    </source>
</evidence>
<dbReference type="PANTHER" id="PTHR10134">
    <property type="entry name" value="CYTOCHROME B-C1 COMPLEX SUBUNIT RIESKE, MITOCHONDRIAL"/>
    <property type="match status" value="1"/>
</dbReference>
<evidence type="ECO:0000256" key="14">
    <source>
        <dbReference type="ARBA" id="ARBA00022989"/>
    </source>
</evidence>
<feature type="transmembrane region" description="Helical" evidence="22">
    <location>
        <begin position="20"/>
        <end position="41"/>
    </location>
</feature>
<evidence type="ECO:0000256" key="18">
    <source>
        <dbReference type="ARBA" id="ARBA00023157"/>
    </source>
</evidence>
<dbReference type="EC" id="7.1.1.8" evidence="5"/>
<dbReference type="NCBIfam" id="TIGR01416">
    <property type="entry name" value="Rieske_proteo"/>
    <property type="match status" value="1"/>
</dbReference>
<dbReference type="InterPro" id="IPR019470">
    <property type="entry name" value="Ubiq_cytC_Rdtase_Fe-S_su_TAT"/>
</dbReference>
<evidence type="ECO:0000256" key="21">
    <source>
        <dbReference type="ARBA" id="ARBA00034078"/>
    </source>
</evidence>
<keyword evidence="13" id="KW-0249">Electron transport</keyword>
<dbReference type="PRINTS" id="PR00162">
    <property type="entry name" value="RIESKE"/>
</dbReference>
<organism evidence="24">
    <name type="scientific">hydrothermal vent metagenome</name>
    <dbReference type="NCBI Taxonomy" id="652676"/>
    <lineage>
        <taxon>unclassified sequences</taxon>
        <taxon>metagenomes</taxon>
        <taxon>ecological metagenomes</taxon>
    </lineage>
</organism>
<evidence type="ECO:0000256" key="4">
    <source>
        <dbReference type="ARBA" id="ARBA00011649"/>
    </source>
</evidence>
<evidence type="ECO:0000256" key="20">
    <source>
        <dbReference type="ARBA" id="ARBA00032409"/>
    </source>
</evidence>
<dbReference type="PROSITE" id="PS51296">
    <property type="entry name" value="RIESKE"/>
    <property type="match status" value="1"/>
</dbReference>
<gene>
    <name evidence="24" type="ORF">MNBD_ALPHA06-51</name>
</gene>
<evidence type="ECO:0000256" key="13">
    <source>
        <dbReference type="ARBA" id="ARBA00022982"/>
    </source>
</evidence>
<keyword evidence="17 22" id="KW-0472">Membrane</keyword>
<dbReference type="FunFam" id="2.102.10.10:FF:000001">
    <property type="entry name" value="Cytochrome b-c1 complex subunit Rieske, mitochondrial"/>
    <property type="match status" value="1"/>
</dbReference>
<dbReference type="GO" id="GO:0008121">
    <property type="term" value="F:quinol-cytochrome-c reductase activity"/>
    <property type="evidence" value="ECO:0007669"/>
    <property type="project" value="UniProtKB-EC"/>
</dbReference>
<keyword evidence="15" id="KW-0408">Iron</keyword>
<keyword evidence="14 22" id="KW-1133">Transmembrane helix</keyword>
<keyword evidence="18" id="KW-1015">Disulfide bond</keyword>
<evidence type="ECO:0000259" key="23">
    <source>
        <dbReference type="PROSITE" id="PS51296"/>
    </source>
</evidence>
<evidence type="ECO:0000313" key="24">
    <source>
        <dbReference type="EMBL" id="VAV95316.1"/>
    </source>
</evidence>
<evidence type="ECO:0000256" key="8">
    <source>
        <dbReference type="ARBA" id="ARBA00022475"/>
    </source>
</evidence>
<dbReference type="InterPro" id="IPR005805">
    <property type="entry name" value="Rieske_Fe-S_prot_C"/>
</dbReference>
<dbReference type="InterPro" id="IPR036922">
    <property type="entry name" value="Rieske_2Fe-2S_sf"/>
</dbReference>
<keyword evidence="24" id="KW-0560">Oxidoreductase</keyword>
<name>A0A3B0S390_9ZZZZ</name>
<keyword evidence="8" id="KW-1003">Cell membrane</keyword>
<keyword evidence="9 22" id="KW-0812">Transmembrane</keyword>
<keyword evidence="7" id="KW-0813">Transport</keyword>
<dbReference type="InterPro" id="IPR014349">
    <property type="entry name" value="Rieske_Fe-S_prot"/>
</dbReference>
<evidence type="ECO:0000256" key="3">
    <source>
        <dbReference type="ARBA" id="ARBA00010651"/>
    </source>
</evidence>
<dbReference type="EMBL" id="UOEE01000200">
    <property type="protein sequence ID" value="VAV95316.1"/>
    <property type="molecule type" value="Genomic_DNA"/>
</dbReference>
<dbReference type="InterPro" id="IPR017941">
    <property type="entry name" value="Rieske_2Fe-2S"/>
</dbReference>
<evidence type="ECO:0000256" key="10">
    <source>
        <dbReference type="ARBA" id="ARBA00022714"/>
    </source>
</evidence>
<protein>
    <recommendedName>
        <fullName evidence="6">Ubiquinol-cytochrome c reductase iron-sulfur subunit</fullName>
        <ecNumber evidence="5">7.1.1.8</ecNumber>
    </recommendedName>
    <alternativeName>
        <fullName evidence="20">Rieske iron-sulfur protein</fullName>
    </alternativeName>
</protein>
<dbReference type="GO" id="GO:0051537">
    <property type="term" value="F:2 iron, 2 sulfur cluster binding"/>
    <property type="evidence" value="ECO:0007669"/>
    <property type="project" value="UniProtKB-KW"/>
</dbReference>